<dbReference type="SMART" id="SM00232">
    <property type="entry name" value="JAB_MPN"/>
    <property type="match status" value="1"/>
</dbReference>
<evidence type="ECO:0000256" key="6">
    <source>
        <dbReference type="ARBA" id="ARBA00022786"/>
    </source>
</evidence>
<dbReference type="Proteomes" id="UP000652761">
    <property type="component" value="Unassembled WGS sequence"/>
</dbReference>
<evidence type="ECO:0000256" key="10">
    <source>
        <dbReference type="SAM" id="Coils"/>
    </source>
</evidence>
<protein>
    <recommendedName>
        <fullName evidence="12">MPN domain-containing protein</fullName>
    </recommendedName>
</protein>
<evidence type="ECO:0000256" key="5">
    <source>
        <dbReference type="ARBA" id="ARBA00022723"/>
    </source>
</evidence>
<dbReference type="InterPro" id="IPR044098">
    <property type="entry name" value="STAMBP/STALP-like_MPN"/>
</dbReference>
<keyword evidence="5" id="KW-0479">Metal-binding</keyword>
<dbReference type="FunFam" id="1.20.58.80:FF:000020">
    <property type="entry name" value="AMSH-like ubiquitin thioesterase 3"/>
    <property type="match status" value="1"/>
</dbReference>
<dbReference type="InterPro" id="IPR008948">
    <property type="entry name" value="L-Aspartase-like"/>
</dbReference>
<dbReference type="InterPro" id="IPR037518">
    <property type="entry name" value="MPN"/>
</dbReference>
<dbReference type="PANTHER" id="PTHR12947:SF19">
    <property type="entry name" value="AMSH-LIKE UBIQUITIN THIOESTERASE 1"/>
    <property type="match status" value="1"/>
</dbReference>
<dbReference type="GO" id="GO:0016841">
    <property type="term" value="F:ammonia-lyase activity"/>
    <property type="evidence" value="ECO:0007669"/>
    <property type="project" value="InterPro"/>
</dbReference>
<comment type="similarity">
    <text evidence="2">Belongs to the PAL/histidase family.</text>
</comment>
<evidence type="ECO:0000256" key="4">
    <source>
        <dbReference type="ARBA" id="ARBA00022670"/>
    </source>
</evidence>
<dbReference type="PANTHER" id="PTHR12947">
    <property type="entry name" value="AMSH-LIKE PROTEASE"/>
    <property type="match status" value="1"/>
</dbReference>
<keyword evidence="4" id="KW-0645">Protease</keyword>
<dbReference type="PROSITE" id="PS00488">
    <property type="entry name" value="PAL_HISTIDASE"/>
    <property type="match status" value="1"/>
</dbReference>
<evidence type="ECO:0000256" key="11">
    <source>
        <dbReference type="SAM" id="MobiDB-lite"/>
    </source>
</evidence>
<comment type="caution">
    <text evidence="13">The sequence shown here is derived from an EMBL/GenBank/DDBJ whole genome shotgun (WGS) entry which is preliminary data.</text>
</comment>
<dbReference type="AlphaFoldDB" id="A0A843XP90"/>
<keyword evidence="9" id="KW-0482">Metalloprotease</keyword>
<evidence type="ECO:0000256" key="7">
    <source>
        <dbReference type="ARBA" id="ARBA00022801"/>
    </source>
</evidence>
<dbReference type="EMBL" id="NMUH01010192">
    <property type="protein sequence ID" value="MQM20795.1"/>
    <property type="molecule type" value="Genomic_DNA"/>
</dbReference>
<dbReference type="GO" id="GO:0005768">
    <property type="term" value="C:endosome"/>
    <property type="evidence" value="ECO:0007669"/>
    <property type="project" value="TreeGrafter"/>
</dbReference>
<dbReference type="GO" id="GO:0070536">
    <property type="term" value="P:protein K63-linked deubiquitination"/>
    <property type="evidence" value="ECO:0007669"/>
    <property type="project" value="InterPro"/>
</dbReference>
<dbReference type="CDD" id="cd08066">
    <property type="entry name" value="MPN_AMSH_like"/>
    <property type="match status" value="1"/>
</dbReference>
<name>A0A843XP90_COLES</name>
<dbReference type="InterPro" id="IPR022313">
    <property type="entry name" value="Phe/His_NH3-lyase_AS"/>
</dbReference>
<dbReference type="GO" id="GO:0006508">
    <property type="term" value="P:proteolysis"/>
    <property type="evidence" value="ECO:0007669"/>
    <property type="project" value="UniProtKB-KW"/>
</dbReference>
<sequence length="766" mass="84681">MIRARFVVSYRVWSFMSSNAIGTVGGGGRGGGGGRATGARREGYSGIRFEILEAITALLNHNVTPCLPLCGTITSSGDLVPLSYIAGMLTERPNAKALSADSKHVSAKGAFRLADITGGFFELHPKEGLALVNVTAVGSGLASMVLFESNILAVLIEVLSAVFCEVMQGKPEYTDHLTHKAEAPPGPDFRVAGWRPGGGGRPALNRKMTSFPGIISIAASAQKLDVDNRIALRFYYRIADNLLKQADVYREEKNIIDLYIMLLRFSSLVTETIPRHRDYQTSLSYERNSSKKKLLNALTELEELKPNVQRRIEELNRKSRNQVNRWGPVQQIQQNLHNDSLEWPPPVRRQAVTNYENKQAMLSTGRDYSYQVQQSYRNKLSSSAPSEEQFRRLMAESGRVAGSAPTDPESGRSRAESGSGLCKPSPWIFSRSLSIPRPKEETLSRHSILGPNGLYGKWQPPLVDIRVQYPSNLDLSPVVIPSLQQPIKDESAPIKENDSSGMEKSTLESVLSLQDEVLSLHSKEQCSTIKTDVETPIKLDIIRQPSPPPVLANVQDLVPDVAIQSAQVSNLAPRESESLQDELLRAESPLEVHISATLMDSFMRIAKSNTDRSVETCGVLAGSLKNRRFFVTALIIPKQEGNSDSCQTTNEEEIFDYQDKESLFPLGWIHTHPTQSCFMSSIDVHTHYSYQIMLPEAIAIVMAPRDSSSPYGIFRLTTPGGMSVVRSCQQRGFHAHEQPVGGGPLYHRCPDVKLDPSLKFDVADLR</sequence>
<evidence type="ECO:0000256" key="8">
    <source>
        <dbReference type="ARBA" id="ARBA00022833"/>
    </source>
</evidence>
<dbReference type="InterPro" id="IPR024083">
    <property type="entry name" value="Fumarase/histidase_N"/>
</dbReference>
<accession>A0A843XP90</accession>
<dbReference type="Gene3D" id="1.20.58.80">
    <property type="entry name" value="Phosphotransferase system, lactose/cellobiose-type IIA subunit"/>
    <property type="match status" value="1"/>
</dbReference>
<comment type="cofactor">
    <cofactor evidence="1">
        <name>Zn(2+)</name>
        <dbReference type="ChEBI" id="CHEBI:29105"/>
    </cofactor>
</comment>
<evidence type="ECO:0000256" key="1">
    <source>
        <dbReference type="ARBA" id="ARBA00001947"/>
    </source>
</evidence>
<keyword evidence="10" id="KW-0175">Coiled coil</keyword>
<dbReference type="Pfam" id="PF00221">
    <property type="entry name" value="Lyase_aromatic"/>
    <property type="match status" value="1"/>
</dbReference>
<dbReference type="Gene3D" id="3.40.140.10">
    <property type="entry name" value="Cytidine Deaminase, domain 2"/>
    <property type="match status" value="1"/>
</dbReference>
<dbReference type="OrthoDB" id="3640at2759"/>
<feature type="coiled-coil region" evidence="10">
    <location>
        <begin position="291"/>
        <end position="318"/>
    </location>
</feature>
<evidence type="ECO:0000313" key="14">
    <source>
        <dbReference type="Proteomes" id="UP000652761"/>
    </source>
</evidence>
<organism evidence="13 14">
    <name type="scientific">Colocasia esculenta</name>
    <name type="common">Wild taro</name>
    <name type="synonym">Arum esculentum</name>
    <dbReference type="NCBI Taxonomy" id="4460"/>
    <lineage>
        <taxon>Eukaryota</taxon>
        <taxon>Viridiplantae</taxon>
        <taxon>Streptophyta</taxon>
        <taxon>Embryophyta</taxon>
        <taxon>Tracheophyta</taxon>
        <taxon>Spermatophyta</taxon>
        <taxon>Magnoliopsida</taxon>
        <taxon>Liliopsida</taxon>
        <taxon>Araceae</taxon>
        <taxon>Aroideae</taxon>
        <taxon>Colocasieae</taxon>
        <taxon>Colocasia</taxon>
    </lineage>
</organism>
<keyword evidence="7" id="KW-0378">Hydrolase</keyword>
<dbReference type="GO" id="GO:0046872">
    <property type="term" value="F:metal ion binding"/>
    <property type="evidence" value="ECO:0007669"/>
    <property type="project" value="UniProtKB-KW"/>
</dbReference>
<proteinExistence type="inferred from homology"/>
<dbReference type="GO" id="GO:0140492">
    <property type="term" value="F:metal-dependent deubiquitinase activity"/>
    <property type="evidence" value="ECO:0007669"/>
    <property type="project" value="InterPro"/>
</dbReference>
<feature type="region of interest" description="Disordered" evidence="11">
    <location>
        <begin position="396"/>
        <end position="422"/>
    </location>
</feature>
<dbReference type="GO" id="GO:0071108">
    <property type="term" value="P:protein K48-linked deubiquitination"/>
    <property type="evidence" value="ECO:0007669"/>
    <property type="project" value="TreeGrafter"/>
</dbReference>
<feature type="domain" description="MPN" evidence="12">
    <location>
        <begin position="592"/>
        <end position="720"/>
    </location>
</feature>
<dbReference type="InterPro" id="IPR015063">
    <property type="entry name" value="USP8_dimer"/>
</dbReference>
<dbReference type="GO" id="GO:0061578">
    <property type="term" value="F:K63-linked deubiquitinase activity"/>
    <property type="evidence" value="ECO:0007669"/>
    <property type="project" value="InterPro"/>
</dbReference>
<evidence type="ECO:0000256" key="2">
    <source>
        <dbReference type="ARBA" id="ARBA00007238"/>
    </source>
</evidence>
<dbReference type="SUPFAM" id="SSF102712">
    <property type="entry name" value="JAB1/MPN domain"/>
    <property type="match status" value="1"/>
</dbReference>
<keyword evidence="6" id="KW-0833">Ubl conjugation pathway</keyword>
<dbReference type="Gene3D" id="1.10.275.10">
    <property type="entry name" value="Fumarase/aspartase (N-terminal domain)"/>
    <property type="match status" value="1"/>
</dbReference>
<dbReference type="InterPro" id="IPR001106">
    <property type="entry name" value="Aromatic_Lyase"/>
</dbReference>
<evidence type="ECO:0000256" key="3">
    <source>
        <dbReference type="ARBA" id="ARBA00010981"/>
    </source>
</evidence>
<evidence type="ECO:0000256" key="9">
    <source>
        <dbReference type="ARBA" id="ARBA00023049"/>
    </source>
</evidence>
<dbReference type="InterPro" id="IPR000555">
    <property type="entry name" value="JAMM/MPN+_dom"/>
</dbReference>
<keyword evidence="8" id="KW-0862">Zinc</keyword>
<gene>
    <name evidence="13" type="ORF">Taro_053823</name>
</gene>
<evidence type="ECO:0000259" key="12">
    <source>
        <dbReference type="PROSITE" id="PS50249"/>
    </source>
</evidence>
<dbReference type="Pfam" id="PF01398">
    <property type="entry name" value="JAB"/>
    <property type="match status" value="1"/>
</dbReference>
<dbReference type="GO" id="GO:0016020">
    <property type="term" value="C:membrane"/>
    <property type="evidence" value="ECO:0007669"/>
    <property type="project" value="TreeGrafter"/>
</dbReference>
<comment type="similarity">
    <text evidence="3">Belongs to the peptidase M67C family.</text>
</comment>
<dbReference type="SUPFAM" id="SSF48557">
    <property type="entry name" value="L-aspartase-like"/>
    <property type="match status" value="1"/>
</dbReference>
<reference evidence="13" key="1">
    <citation type="submission" date="2017-07" db="EMBL/GenBank/DDBJ databases">
        <title>Taro Niue Genome Assembly and Annotation.</title>
        <authorList>
            <person name="Atibalentja N."/>
            <person name="Keating K."/>
            <person name="Fields C.J."/>
        </authorList>
    </citation>
    <scope>NUCLEOTIDE SEQUENCE</scope>
    <source>
        <strain evidence="13">Niue_2</strain>
        <tissue evidence="13">Leaf</tissue>
    </source>
</reference>
<keyword evidence="14" id="KW-1185">Reference proteome</keyword>
<dbReference type="PROSITE" id="PS50249">
    <property type="entry name" value="MPN"/>
    <property type="match status" value="1"/>
</dbReference>
<evidence type="ECO:0000313" key="13">
    <source>
        <dbReference type="EMBL" id="MQM20795.1"/>
    </source>
</evidence>
<dbReference type="Pfam" id="PF08969">
    <property type="entry name" value="USP8_dimer"/>
    <property type="match status" value="1"/>
</dbReference>